<evidence type="ECO:0000256" key="1">
    <source>
        <dbReference type="ARBA" id="ARBA00006756"/>
    </source>
</evidence>
<protein>
    <recommendedName>
        <fullName evidence="3">Exocyst subunit Exo70 family protein</fullName>
    </recommendedName>
</protein>
<comment type="function">
    <text evidence="3">Component of the exocyst complex.</text>
</comment>
<organism evidence="5 6">
    <name type="scientific">Canna indica</name>
    <name type="common">Indian-shot</name>
    <dbReference type="NCBI Taxonomy" id="4628"/>
    <lineage>
        <taxon>Eukaryota</taxon>
        <taxon>Viridiplantae</taxon>
        <taxon>Streptophyta</taxon>
        <taxon>Embryophyta</taxon>
        <taxon>Tracheophyta</taxon>
        <taxon>Spermatophyta</taxon>
        <taxon>Magnoliopsida</taxon>
        <taxon>Liliopsida</taxon>
        <taxon>Zingiberales</taxon>
        <taxon>Cannaceae</taxon>
        <taxon>Canna</taxon>
    </lineage>
</organism>
<gene>
    <name evidence="5" type="ORF">Cni_G07421</name>
</gene>
<keyword evidence="3" id="KW-0653">Protein transport</keyword>
<name>A0AAQ3Q7I2_9LILI</name>
<dbReference type="Pfam" id="PF03081">
    <property type="entry name" value="Exo70_C"/>
    <property type="match status" value="1"/>
</dbReference>
<accession>A0AAQ3Q7I2</accession>
<dbReference type="InterPro" id="IPR004140">
    <property type="entry name" value="Exo70"/>
</dbReference>
<proteinExistence type="inferred from homology"/>
<keyword evidence="3" id="KW-0268">Exocytosis</keyword>
<evidence type="ECO:0000313" key="6">
    <source>
        <dbReference type="Proteomes" id="UP001327560"/>
    </source>
</evidence>
<dbReference type="GO" id="GO:0005546">
    <property type="term" value="F:phosphatidylinositol-4,5-bisphosphate binding"/>
    <property type="evidence" value="ECO:0007669"/>
    <property type="project" value="InterPro"/>
</dbReference>
<dbReference type="Proteomes" id="UP001327560">
    <property type="component" value="Chromosome 2"/>
</dbReference>
<evidence type="ECO:0000256" key="3">
    <source>
        <dbReference type="RuleBase" id="RU365026"/>
    </source>
</evidence>
<evidence type="ECO:0000259" key="4">
    <source>
        <dbReference type="Pfam" id="PF03081"/>
    </source>
</evidence>
<dbReference type="Gene3D" id="1.20.1280.170">
    <property type="entry name" value="Exocyst complex component Exo70"/>
    <property type="match status" value="1"/>
</dbReference>
<dbReference type="InterPro" id="IPR046364">
    <property type="entry name" value="Exo70_C"/>
</dbReference>
<evidence type="ECO:0000313" key="5">
    <source>
        <dbReference type="EMBL" id="WOK98709.1"/>
    </source>
</evidence>
<dbReference type="SUPFAM" id="SSF74788">
    <property type="entry name" value="Cullin repeat-like"/>
    <property type="match status" value="1"/>
</dbReference>
<dbReference type="EMBL" id="CP136891">
    <property type="protein sequence ID" value="WOK98709.1"/>
    <property type="molecule type" value="Genomic_DNA"/>
</dbReference>
<reference evidence="5 6" key="1">
    <citation type="submission" date="2023-10" db="EMBL/GenBank/DDBJ databases">
        <title>Chromosome-scale genome assembly provides insights into flower coloration mechanisms of Canna indica.</title>
        <authorList>
            <person name="Li C."/>
        </authorList>
    </citation>
    <scope>NUCLEOTIDE SEQUENCE [LARGE SCALE GENOMIC DNA]</scope>
    <source>
        <tissue evidence="5">Flower</tissue>
    </source>
</reference>
<dbReference type="PANTHER" id="PTHR12542">
    <property type="entry name" value="EXOCYST COMPLEX PROTEIN EXO70"/>
    <property type="match status" value="1"/>
</dbReference>
<dbReference type="GO" id="GO:0006887">
    <property type="term" value="P:exocytosis"/>
    <property type="evidence" value="ECO:0007669"/>
    <property type="project" value="UniProtKB-KW"/>
</dbReference>
<dbReference type="PANTHER" id="PTHR12542:SF17">
    <property type="entry name" value="EXOCYST SUBUNIT EXO70 FAMILY PROTEIN"/>
    <property type="match status" value="1"/>
</dbReference>
<dbReference type="GO" id="GO:0000145">
    <property type="term" value="C:exocyst"/>
    <property type="evidence" value="ECO:0007669"/>
    <property type="project" value="InterPro"/>
</dbReference>
<dbReference type="InterPro" id="IPR016159">
    <property type="entry name" value="Cullin_repeat-like_dom_sf"/>
</dbReference>
<sequence>MGGLVWTLVDRFNKVWTESISPVLTPSENHASLTLPVTPSQILAFPELVVKSKRSSEKLFQILDLYDAVAELWPDIERIFAFESTAAVRSQAVASLLRLVEVARATLADFEVAIQRDALQDPGSRR</sequence>
<feature type="domain" description="Exocyst complex subunit Exo70 C-terminal" evidence="4">
    <location>
        <begin position="40"/>
        <end position="118"/>
    </location>
</feature>
<comment type="similarity">
    <text evidence="1 3">Belongs to the EXO70 family.</text>
</comment>
<dbReference type="GO" id="GO:0015031">
    <property type="term" value="P:protein transport"/>
    <property type="evidence" value="ECO:0007669"/>
    <property type="project" value="UniProtKB-KW"/>
</dbReference>
<dbReference type="AlphaFoldDB" id="A0AAQ3Q7I2"/>
<evidence type="ECO:0000256" key="2">
    <source>
        <dbReference type="ARBA" id="ARBA00022448"/>
    </source>
</evidence>
<keyword evidence="6" id="KW-1185">Reference proteome</keyword>
<keyword evidence="2 3" id="KW-0813">Transport</keyword>